<organism evidence="1 2">
    <name type="scientific">Pseudoneurospora amorphoporcata</name>
    <dbReference type="NCBI Taxonomy" id="241081"/>
    <lineage>
        <taxon>Eukaryota</taxon>
        <taxon>Fungi</taxon>
        <taxon>Dikarya</taxon>
        <taxon>Ascomycota</taxon>
        <taxon>Pezizomycotina</taxon>
        <taxon>Sordariomycetes</taxon>
        <taxon>Sordariomycetidae</taxon>
        <taxon>Sordariales</taxon>
        <taxon>Sordariaceae</taxon>
        <taxon>Pseudoneurospora</taxon>
    </lineage>
</organism>
<sequence length="147" mass="16555">MAEKHTDTAKALVPTSVHPAGISDGSQASAITDDKSKVEKRRAVDAVHDPSVSMKDICVQLEISIEDDPRTDVEAFSRFKRLGRFNDAKEFFETQLELYRTTPYVFVQYAEMLFAAGDFKEFRQLVYPDDFFHTGPALPNNELAASF</sequence>
<keyword evidence="2" id="KW-1185">Reference proteome</keyword>
<evidence type="ECO:0000313" key="2">
    <source>
        <dbReference type="Proteomes" id="UP001303222"/>
    </source>
</evidence>
<name>A0AAN6NX10_9PEZI</name>
<dbReference type="AlphaFoldDB" id="A0AAN6NX10"/>
<proteinExistence type="predicted"/>
<evidence type="ECO:0000313" key="1">
    <source>
        <dbReference type="EMBL" id="KAK3952574.1"/>
    </source>
</evidence>
<reference evidence="1" key="2">
    <citation type="submission" date="2023-06" db="EMBL/GenBank/DDBJ databases">
        <authorList>
            <consortium name="Lawrence Berkeley National Laboratory"/>
            <person name="Mondo S.J."/>
            <person name="Hensen N."/>
            <person name="Bonometti L."/>
            <person name="Westerberg I."/>
            <person name="Brannstrom I.O."/>
            <person name="Guillou S."/>
            <person name="Cros-Aarteil S."/>
            <person name="Calhoun S."/>
            <person name="Haridas S."/>
            <person name="Kuo A."/>
            <person name="Pangilinan J."/>
            <person name="Riley R."/>
            <person name="Labutti K."/>
            <person name="Andreopoulos B."/>
            <person name="Lipzen A."/>
            <person name="Chen C."/>
            <person name="Yanf M."/>
            <person name="Daum C."/>
            <person name="Ng V."/>
            <person name="Clum A."/>
            <person name="Steindorff A."/>
            <person name="Ohm R."/>
            <person name="Martin F."/>
            <person name="Silar P."/>
            <person name="Natvig D."/>
            <person name="Lalanne C."/>
            <person name="Gautier V."/>
            <person name="Ament-Velasquez S.L."/>
            <person name="Kruys A."/>
            <person name="Hutchinson M.I."/>
            <person name="Powell A.J."/>
            <person name="Barry K."/>
            <person name="Miller A.N."/>
            <person name="Grigoriev I.V."/>
            <person name="Debuchy R."/>
            <person name="Gladieux P."/>
            <person name="Thoren M.H."/>
            <person name="Johannesson H."/>
        </authorList>
    </citation>
    <scope>NUCLEOTIDE SEQUENCE</scope>
    <source>
        <strain evidence="1">CBS 626.80</strain>
    </source>
</reference>
<protein>
    <submittedName>
        <fullName evidence="1">Uncharacterized protein</fullName>
    </submittedName>
</protein>
<accession>A0AAN6NX10</accession>
<gene>
    <name evidence="1" type="ORF">QBC32DRAFT_313819</name>
</gene>
<reference evidence="1" key="1">
    <citation type="journal article" date="2023" name="Mol. Phylogenet. Evol.">
        <title>Genome-scale phylogeny and comparative genomics of the fungal order Sordariales.</title>
        <authorList>
            <person name="Hensen N."/>
            <person name="Bonometti L."/>
            <person name="Westerberg I."/>
            <person name="Brannstrom I.O."/>
            <person name="Guillou S."/>
            <person name="Cros-Aarteil S."/>
            <person name="Calhoun S."/>
            <person name="Haridas S."/>
            <person name="Kuo A."/>
            <person name="Mondo S."/>
            <person name="Pangilinan J."/>
            <person name="Riley R."/>
            <person name="LaButti K."/>
            <person name="Andreopoulos B."/>
            <person name="Lipzen A."/>
            <person name="Chen C."/>
            <person name="Yan M."/>
            <person name="Daum C."/>
            <person name="Ng V."/>
            <person name="Clum A."/>
            <person name="Steindorff A."/>
            <person name="Ohm R.A."/>
            <person name="Martin F."/>
            <person name="Silar P."/>
            <person name="Natvig D.O."/>
            <person name="Lalanne C."/>
            <person name="Gautier V."/>
            <person name="Ament-Velasquez S.L."/>
            <person name="Kruys A."/>
            <person name="Hutchinson M.I."/>
            <person name="Powell A.J."/>
            <person name="Barry K."/>
            <person name="Miller A.N."/>
            <person name="Grigoriev I.V."/>
            <person name="Debuchy R."/>
            <person name="Gladieux P."/>
            <person name="Hiltunen Thoren M."/>
            <person name="Johannesson H."/>
        </authorList>
    </citation>
    <scope>NUCLEOTIDE SEQUENCE</scope>
    <source>
        <strain evidence="1">CBS 626.80</strain>
    </source>
</reference>
<dbReference type="EMBL" id="MU859121">
    <property type="protein sequence ID" value="KAK3952574.1"/>
    <property type="molecule type" value="Genomic_DNA"/>
</dbReference>
<dbReference type="Proteomes" id="UP001303222">
    <property type="component" value="Unassembled WGS sequence"/>
</dbReference>
<comment type="caution">
    <text evidence="1">The sequence shown here is derived from an EMBL/GenBank/DDBJ whole genome shotgun (WGS) entry which is preliminary data.</text>
</comment>